<reference evidence="1" key="1">
    <citation type="journal article" date="2020" name="Stud. Mycol.">
        <title>101 Dothideomycetes genomes: a test case for predicting lifestyles and emergence of pathogens.</title>
        <authorList>
            <person name="Haridas S."/>
            <person name="Albert R."/>
            <person name="Binder M."/>
            <person name="Bloem J."/>
            <person name="Labutti K."/>
            <person name="Salamov A."/>
            <person name="Andreopoulos B."/>
            <person name="Baker S."/>
            <person name="Barry K."/>
            <person name="Bills G."/>
            <person name="Bluhm B."/>
            <person name="Cannon C."/>
            <person name="Castanera R."/>
            <person name="Culley D."/>
            <person name="Daum C."/>
            <person name="Ezra D."/>
            <person name="Gonzalez J."/>
            <person name="Henrissat B."/>
            <person name="Kuo A."/>
            <person name="Liang C."/>
            <person name="Lipzen A."/>
            <person name="Lutzoni F."/>
            <person name="Magnuson J."/>
            <person name="Mondo S."/>
            <person name="Nolan M."/>
            <person name="Ohm R."/>
            <person name="Pangilinan J."/>
            <person name="Park H.-J."/>
            <person name="Ramirez L."/>
            <person name="Alfaro M."/>
            <person name="Sun H."/>
            <person name="Tritt A."/>
            <person name="Yoshinaga Y."/>
            <person name="Zwiers L.-H."/>
            <person name="Turgeon B."/>
            <person name="Goodwin S."/>
            <person name="Spatafora J."/>
            <person name="Crous P."/>
            <person name="Grigoriev I."/>
        </authorList>
    </citation>
    <scope>NUCLEOTIDE SEQUENCE</scope>
    <source>
        <strain evidence="1">CBS 627.86</strain>
    </source>
</reference>
<accession>A0A6A5Z0I6</accession>
<evidence type="ECO:0000313" key="2">
    <source>
        <dbReference type="Proteomes" id="UP000799770"/>
    </source>
</evidence>
<protein>
    <submittedName>
        <fullName evidence="1">Uncharacterized protein</fullName>
    </submittedName>
</protein>
<sequence>MWGSKLSLNGHTADRMGLGRALKHSMRVAPSVVPESEGVHIWKRQVRSSPSAIEHEKGLFLNNMTEDTEKPRFSWAGAKLVALSNRLSLKDVPDQNLGILSGGLFTGGRLVQPVGRLDDTEATGSSTIVQRLPRSSWNLNVGERLSILKCTVFSKWSPLG</sequence>
<dbReference type="Proteomes" id="UP000799770">
    <property type="component" value="Unassembled WGS sequence"/>
</dbReference>
<evidence type="ECO:0000313" key="1">
    <source>
        <dbReference type="EMBL" id="KAF2112922.1"/>
    </source>
</evidence>
<proteinExistence type="predicted"/>
<name>A0A6A5Z0I6_9PLEO</name>
<dbReference type="AlphaFoldDB" id="A0A6A5Z0I6"/>
<keyword evidence="2" id="KW-1185">Reference proteome</keyword>
<organism evidence="1 2">
    <name type="scientific">Lophiotrema nucula</name>
    <dbReference type="NCBI Taxonomy" id="690887"/>
    <lineage>
        <taxon>Eukaryota</taxon>
        <taxon>Fungi</taxon>
        <taxon>Dikarya</taxon>
        <taxon>Ascomycota</taxon>
        <taxon>Pezizomycotina</taxon>
        <taxon>Dothideomycetes</taxon>
        <taxon>Pleosporomycetidae</taxon>
        <taxon>Pleosporales</taxon>
        <taxon>Lophiotremataceae</taxon>
        <taxon>Lophiotrema</taxon>
    </lineage>
</organism>
<dbReference type="EMBL" id="ML977329">
    <property type="protein sequence ID" value="KAF2112922.1"/>
    <property type="molecule type" value="Genomic_DNA"/>
</dbReference>
<gene>
    <name evidence="1" type="ORF">BDV96DRAFT_146184</name>
</gene>